<feature type="non-terminal residue" evidence="2">
    <location>
        <position position="64"/>
    </location>
</feature>
<reference evidence="2 3" key="1">
    <citation type="journal article" date="2013" name="Genome Announc.">
        <title>Draft Genome Sequence of the Lignocellulose Decomposer Thermobifida fusca Strain TM51.</title>
        <authorList>
            <person name="Toth A."/>
            <person name="Barna T."/>
            <person name="Nagy I."/>
            <person name="Horvath B."/>
            <person name="Nagy I."/>
            <person name="Tancsics A."/>
            <person name="Kriszt B."/>
            <person name="Baka E."/>
            <person name="Fekete C."/>
            <person name="Kukolya J."/>
        </authorList>
    </citation>
    <scope>NUCLEOTIDE SEQUENCE [LARGE SCALE GENOMIC DNA]</scope>
    <source>
        <strain evidence="2 3">TM51</strain>
    </source>
</reference>
<evidence type="ECO:0000313" key="2">
    <source>
        <dbReference type="EMBL" id="EOR72522.1"/>
    </source>
</evidence>
<comment type="caution">
    <text evidence="2">The sequence shown here is derived from an EMBL/GenBank/DDBJ whole genome shotgun (WGS) entry which is preliminary data.</text>
</comment>
<gene>
    <name evidence="2" type="ORF">TM51_02345</name>
</gene>
<organism evidence="2 3">
    <name type="scientific">Thermobifida fusca TM51</name>
    <dbReference type="NCBI Taxonomy" id="1169414"/>
    <lineage>
        <taxon>Bacteria</taxon>
        <taxon>Bacillati</taxon>
        <taxon>Actinomycetota</taxon>
        <taxon>Actinomycetes</taxon>
        <taxon>Streptosporangiales</taxon>
        <taxon>Nocardiopsidaceae</taxon>
        <taxon>Thermobifida</taxon>
    </lineage>
</organism>
<keyword evidence="3" id="KW-1185">Reference proteome</keyword>
<dbReference type="EMBL" id="AOSG01000009">
    <property type="protein sequence ID" value="EOR72522.1"/>
    <property type="molecule type" value="Genomic_DNA"/>
</dbReference>
<dbReference type="RefSeq" id="WP_016188157.1">
    <property type="nucleotide sequence ID" value="NZ_AOSG01000009.1"/>
</dbReference>
<feature type="region of interest" description="Disordered" evidence="1">
    <location>
        <begin position="1"/>
        <end position="32"/>
    </location>
</feature>
<dbReference type="AlphaFoldDB" id="A0A9P2TCM9"/>
<dbReference type="Proteomes" id="UP000014184">
    <property type="component" value="Unassembled WGS sequence"/>
</dbReference>
<protein>
    <submittedName>
        <fullName evidence="2">Uncharacterized protein</fullName>
    </submittedName>
</protein>
<feature type="region of interest" description="Disordered" evidence="1">
    <location>
        <begin position="44"/>
        <end position="64"/>
    </location>
</feature>
<sequence>MTSRRSHETPQGPDPRSPGAAPAYREAPPALTGRELADAVYLAAWQQHTAQHPPARPSGGKDTA</sequence>
<name>A0A9P2TCM9_THEFU</name>
<accession>A0A9P2TCM9</accession>
<evidence type="ECO:0000256" key="1">
    <source>
        <dbReference type="SAM" id="MobiDB-lite"/>
    </source>
</evidence>
<proteinExistence type="predicted"/>
<evidence type="ECO:0000313" key="3">
    <source>
        <dbReference type="Proteomes" id="UP000014184"/>
    </source>
</evidence>